<keyword evidence="5" id="KW-0378">Hydrolase</keyword>
<sequence>MAAGEGGHATPLLRPAALPWLGTVTLTRQSFFAGMVVVGFANGISEKVYRSVTDSGFAAAIFNTFEISIILWGACFAALAMLLRPSAEQAFRRGDVLVSLLAGLAFMAPVPALSWLGIGLIAVHLRRTASDDTTRRAAAIVFALTIPLFWTRLAFAAFSGTILHIDARLVGWMIGTVPVANVVPLADGSGSLFIAPACSSLANLSLVFVSAAAFVNLRSGRWTLSAIGWTAASAVAVVAINITRISLIGLYPWEYELLHGPIGASVAGWLTFAVIALIGYNRIGFDAPVRR</sequence>
<reference evidence="9 10" key="1">
    <citation type="submission" date="2020-02" db="EMBL/GenBank/DDBJ databases">
        <title>Genome sequence of the type strain CGMCC 1.15528 of Mesorhizobium zhangyense.</title>
        <authorList>
            <person name="Gao J."/>
            <person name="Sun J."/>
        </authorList>
    </citation>
    <scope>NUCLEOTIDE SEQUENCE [LARGE SCALE GENOMIC DNA]</scope>
    <source>
        <strain evidence="9 10">CGMCC 1.15528</strain>
    </source>
</reference>
<feature type="transmembrane region" description="Helical" evidence="8">
    <location>
        <begin position="262"/>
        <end position="281"/>
    </location>
</feature>
<feature type="transmembrane region" description="Helical" evidence="8">
    <location>
        <begin position="193"/>
        <end position="215"/>
    </location>
</feature>
<accession>A0A7C9R8R6</accession>
<keyword evidence="2" id="KW-1003">Cell membrane</keyword>
<evidence type="ECO:0000256" key="7">
    <source>
        <dbReference type="ARBA" id="ARBA00023136"/>
    </source>
</evidence>
<evidence type="ECO:0000256" key="3">
    <source>
        <dbReference type="ARBA" id="ARBA00022670"/>
    </source>
</evidence>
<dbReference type="GO" id="GO:0006508">
    <property type="term" value="P:proteolysis"/>
    <property type="evidence" value="ECO:0007669"/>
    <property type="project" value="UniProtKB-KW"/>
</dbReference>
<evidence type="ECO:0000256" key="6">
    <source>
        <dbReference type="ARBA" id="ARBA00022989"/>
    </source>
</evidence>
<evidence type="ECO:0008006" key="11">
    <source>
        <dbReference type="Google" id="ProtNLM"/>
    </source>
</evidence>
<evidence type="ECO:0000256" key="4">
    <source>
        <dbReference type="ARBA" id="ARBA00022692"/>
    </source>
</evidence>
<evidence type="ECO:0000313" key="9">
    <source>
        <dbReference type="EMBL" id="NGN42619.1"/>
    </source>
</evidence>
<feature type="transmembrane region" description="Helical" evidence="8">
    <location>
        <begin position="20"/>
        <end position="44"/>
    </location>
</feature>
<evidence type="ECO:0000256" key="1">
    <source>
        <dbReference type="ARBA" id="ARBA00004651"/>
    </source>
</evidence>
<dbReference type="AlphaFoldDB" id="A0A7C9R8R6"/>
<evidence type="ECO:0000313" key="10">
    <source>
        <dbReference type="Proteomes" id="UP000481252"/>
    </source>
</evidence>
<evidence type="ECO:0000256" key="8">
    <source>
        <dbReference type="SAM" id="Phobius"/>
    </source>
</evidence>
<comment type="subcellular location">
    <subcellularLocation>
        <location evidence="1">Cell membrane</location>
        <topology evidence="1">Multi-pass membrane protein</topology>
    </subcellularLocation>
</comment>
<evidence type="ECO:0000256" key="5">
    <source>
        <dbReference type="ARBA" id="ARBA00022801"/>
    </source>
</evidence>
<proteinExistence type="predicted"/>
<feature type="transmembrane region" description="Helical" evidence="8">
    <location>
        <begin position="56"/>
        <end position="80"/>
    </location>
</feature>
<dbReference type="Proteomes" id="UP000481252">
    <property type="component" value="Unassembled WGS sequence"/>
</dbReference>
<comment type="caution">
    <text evidence="9">The sequence shown here is derived from an EMBL/GenBank/DDBJ whole genome shotgun (WGS) entry which is preliminary data.</text>
</comment>
<keyword evidence="10" id="KW-1185">Reference proteome</keyword>
<keyword evidence="7 8" id="KW-0472">Membrane</keyword>
<keyword evidence="6 8" id="KW-1133">Transmembrane helix</keyword>
<name>A0A7C9R8R6_9HYPH</name>
<dbReference type="InterPro" id="IPR026392">
    <property type="entry name" value="Exo/Archaeosortase_dom"/>
</dbReference>
<keyword evidence="3" id="KW-0645">Protease</keyword>
<feature type="transmembrane region" description="Helical" evidence="8">
    <location>
        <begin position="222"/>
        <end position="242"/>
    </location>
</feature>
<dbReference type="EMBL" id="JAAKZG010000006">
    <property type="protein sequence ID" value="NGN42619.1"/>
    <property type="molecule type" value="Genomic_DNA"/>
</dbReference>
<evidence type="ECO:0000256" key="2">
    <source>
        <dbReference type="ARBA" id="ARBA00022475"/>
    </source>
</evidence>
<gene>
    <name evidence="9" type="ORF">G6N74_16240</name>
</gene>
<keyword evidence="4 8" id="KW-0812">Transmembrane</keyword>
<dbReference type="GO" id="GO:0005886">
    <property type="term" value="C:plasma membrane"/>
    <property type="evidence" value="ECO:0007669"/>
    <property type="project" value="UniProtKB-SubCell"/>
</dbReference>
<dbReference type="GO" id="GO:0008233">
    <property type="term" value="F:peptidase activity"/>
    <property type="evidence" value="ECO:0007669"/>
    <property type="project" value="UniProtKB-KW"/>
</dbReference>
<feature type="transmembrane region" description="Helical" evidence="8">
    <location>
        <begin position="137"/>
        <end position="163"/>
    </location>
</feature>
<protein>
    <recommendedName>
        <fullName evidence="11">Exosortase/archaeosortase family protein</fullName>
    </recommendedName>
</protein>
<dbReference type="NCBIfam" id="TIGR04178">
    <property type="entry name" value="exo_archaeo"/>
    <property type="match status" value="1"/>
</dbReference>
<feature type="transmembrane region" description="Helical" evidence="8">
    <location>
        <begin position="100"/>
        <end position="125"/>
    </location>
</feature>
<organism evidence="9 10">
    <name type="scientific">Mesorhizobium zhangyense</name>
    <dbReference type="NCBI Taxonomy" id="1776730"/>
    <lineage>
        <taxon>Bacteria</taxon>
        <taxon>Pseudomonadati</taxon>
        <taxon>Pseudomonadota</taxon>
        <taxon>Alphaproteobacteria</taxon>
        <taxon>Hyphomicrobiales</taxon>
        <taxon>Phyllobacteriaceae</taxon>
        <taxon>Mesorhizobium</taxon>
    </lineage>
</organism>